<dbReference type="Proteomes" id="UP000433483">
    <property type="component" value="Unassembled WGS sequence"/>
</dbReference>
<dbReference type="InterPro" id="IPR031657">
    <property type="entry name" value="REPA_OB_2"/>
</dbReference>
<feature type="compositionally biased region" description="Polar residues" evidence="2">
    <location>
        <begin position="190"/>
        <end position="209"/>
    </location>
</feature>
<dbReference type="Pfam" id="PF16900">
    <property type="entry name" value="REPA_OB_2"/>
    <property type="match status" value="1"/>
</dbReference>
<dbReference type="SUPFAM" id="SSF50249">
    <property type="entry name" value="Nucleic acid-binding proteins"/>
    <property type="match status" value="1"/>
</dbReference>
<dbReference type="OrthoDB" id="1751331at2759"/>
<evidence type="ECO:0000313" key="7">
    <source>
        <dbReference type="Proteomes" id="UP000460718"/>
    </source>
</evidence>
<feature type="domain" description="Replication protein A OB" evidence="3">
    <location>
        <begin position="65"/>
        <end position="155"/>
    </location>
</feature>
<organism evidence="5 6">
    <name type="scientific">Phytophthora fragariae</name>
    <dbReference type="NCBI Taxonomy" id="53985"/>
    <lineage>
        <taxon>Eukaryota</taxon>
        <taxon>Sar</taxon>
        <taxon>Stramenopiles</taxon>
        <taxon>Oomycota</taxon>
        <taxon>Peronosporomycetes</taxon>
        <taxon>Peronosporales</taxon>
        <taxon>Peronosporaceae</taxon>
        <taxon>Phytophthora</taxon>
    </lineage>
</organism>
<evidence type="ECO:0000256" key="1">
    <source>
        <dbReference type="ARBA" id="ARBA00023125"/>
    </source>
</evidence>
<accession>A0A6A3X4A8</accession>
<evidence type="ECO:0000256" key="2">
    <source>
        <dbReference type="SAM" id="MobiDB-lite"/>
    </source>
</evidence>
<dbReference type="EMBL" id="QXFW01001337">
    <property type="protein sequence ID" value="KAE8992382.1"/>
    <property type="molecule type" value="Genomic_DNA"/>
</dbReference>
<gene>
    <name evidence="5" type="ORF">PF005_g18635</name>
    <name evidence="4" type="ORF">PF011_g17567</name>
</gene>
<sequence>MSLYRGKCNPPIRTQNSLSLKGLAVAAWATELPRRGQISTPQWFDDTRGEFSVPISLVDCKFTSLKDVATLPNGTFVSAIGIIVRVDKPVDVTAKDGRLLRKRTVALQDMSNTEVECTLWQAEVDKVMPEQLGRVLSLENAKVVIFGDCRVATSVKTLVLVDPATPACFELVRWYTTSPNITADADIKGNKSTTTTDEAKQPNSPQQPKHVTGSALEHSLRDPIGNVEPAILRSHSSQATPSPIAADDPSTPRKKPKKRERGSLMEGKSKRSKVSP</sequence>
<dbReference type="GO" id="GO:0003677">
    <property type="term" value="F:DNA binding"/>
    <property type="evidence" value="ECO:0007669"/>
    <property type="project" value="UniProtKB-KW"/>
</dbReference>
<comment type="caution">
    <text evidence="5">The sequence shown here is derived from an EMBL/GenBank/DDBJ whole genome shotgun (WGS) entry which is preliminary data.</text>
</comment>
<feature type="region of interest" description="Disordered" evidence="2">
    <location>
        <begin position="182"/>
        <end position="276"/>
    </location>
</feature>
<dbReference type="Gene3D" id="2.40.50.140">
    <property type="entry name" value="Nucleic acid-binding proteins"/>
    <property type="match status" value="1"/>
</dbReference>
<evidence type="ECO:0000313" key="5">
    <source>
        <dbReference type="EMBL" id="KAE9191975.1"/>
    </source>
</evidence>
<dbReference type="AlphaFoldDB" id="A0A6A3X4A8"/>
<dbReference type="Proteomes" id="UP000460718">
    <property type="component" value="Unassembled WGS sequence"/>
</dbReference>
<reference evidence="5 6" key="1">
    <citation type="submission" date="2018-08" db="EMBL/GenBank/DDBJ databases">
        <title>Genomic investigation of the strawberry pathogen Phytophthora fragariae indicates pathogenicity is determined by transcriptional variation in three key races.</title>
        <authorList>
            <person name="Adams T.M."/>
            <person name="Armitage A.D."/>
            <person name="Sobczyk M.K."/>
            <person name="Bates H.J."/>
            <person name="Dunwell J.M."/>
            <person name="Nellist C.F."/>
            <person name="Harrison R.J."/>
        </authorList>
    </citation>
    <scope>NUCLEOTIDE SEQUENCE [LARGE SCALE GENOMIC DNA]</scope>
    <source>
        <strain evidence="5 6">NOV-27</strain>
        <strain evidence="4 7">SCRP245</strain>
    </source>
</reference>
<evidence type="ECO:0000313" key="6">
    <source>
        <dbReference type="Proteomes" id="UP000433483"/>
    </source>
</evidence>
<keyword evidence="1" id="KW-0238">DNA-binding</keyword>
<evidence type="ECO:0000259" key="3">
    <source>
        <dbReference type="Pfam" id="PF16900"/>
    </source>
</evidence>
<name>A0A6A3X4A8_9STRA</name>
<keyword evidence="6" id="KW-1185">Reference proteome</keyword>
<dbReference type="InterPro" id="IPR012340">
    <property type="entry name" value="NA-bd_OB-fold"/>
</dbReference>
<dbReference type="EMBL" id="QXGB01001368">
    <property type="protein sequence ID" value="KAE9191975.1"/>
    <property type="molecule type" value="Genomic_DNA"/>
</dbReference>
<proteinExistence type="predicted"/>
<evidence type="ECO:0000313" key="4">
    <source>
        <dbReference type="EMBL" id="KAE8992382.1"/>
    </source>
</evidence>
<protein>
    <recommendedName>
        <fullName evidence="3">Replication protein A OB domain-containing protein</fullName>
    </recommendedName>
</protein>